<keyword evidence="3" id="KW-1185">Reference proteome</keyword>
<name>A0ABQ5I0L7_9ASTR</name>
<dbReference type="EMBL" id="BQNB010020176">
    <property type="protein sequence ID" value="GJT93150.1"/>
    <property type="molecule type" value="Genomic_DNA"/>
</dbReference>
<reference evidence="2" key="1">
    <citation type="journal article" date="2022" name="Int. J. Mol. Sci.">
        <title>Draft Genome of Tanacetum Coccineum: Genomic Comparison of Closely Related Tanacetum-Family Plants.</title>
        <authorList>
            <person name="Yamashiro T."/>
            <person name="Shiraishi A."/>
            <person name="Nakayama K."/>
            <person name="Satake H."/>
        </authorList>
    </citation>
    <scope>NUCLEOTIDE SEQUENCE</scope>
</reference>
<dbReference type="SUPFAM" id="SSF50249">
    <property type="entry name" value="Nucleic acid-binding proteins"/>
    <property type="match status" value="1"/>
</dbReference>
<dbReference type="Gene3D" id="2.40.50.140">
    <property type="entry name" value="Nucleic acid-binding proteins"/>
    <property type="match status" value="2"/>
</dbReference>
<evidence type="ECO:0000256" key="1">
    <source>
        <dbReference type="SAM" id="MobiDB-lite"/>
    </source>
</evidence>
<feature type="compositionally biased region" description="Polar residues" evidence="1">
    <location>
        <begin position="152"/>
        <end position="163"/>
    </location>
</feature>
<dbReference type="GO" id="GO:0003677">
    <property type="term" value="F:DNA binding"/>
    <property type="evidence" value="ECO:0007669"/>
    <property type="project" value="UniProtKB-KW"/>
</dbReference>
<dbReference type="InterPro" id="IPR012340">
    <property type="entry name" value="NA-bd_OB-fold"/>
</dbReference>
<evidence type="ECO:0000313" key="3">
    <source>
        <dbReference type="Proteomes" id="UP001151760"/>
    </source>
</evidence>
<organism evidence="2 3">
    <name type="scientific">Tanacetum coccineum</name>
    <dbReference type="NCBI Taxonomy" id="301880"/>
    <lineage>
        <taxon>Eukaryota</taxon>
        <taxon>Viridiplantae</taxon>
        <taxon>Streptophyta</taxon>
        <taxon>Embryophyta</taxon>
        <taxon>Tracheophyta</taxon>
        <taxon>Spermatophyta</taxon>
        <taxon>Magnoliopsida</taxon>
        <taxon>eudicotyledons</taxon>
        <taxon>Gunneridae</taxon>
        <taxon>Pentapetalae</taxon>
        <taxon>asterids</taxon>
        <taxon>campanulids</taxon>
        <taxon>Asterales</taxon>
        <taxon>Asteraceae</taxon>
        <taxon>Asteroideae</taxon>
        <taxon>Anthemideae</taxon>
        <taxon>Anthemidinae</taxon>
        <taxon>Tanacetum</taxon>
    </lineage>
</organism>
<accession>A0ABQ5I0L7</accession>
<gene>
    <name evidence="2" type="ORF">Tco_1081995</name>
</gene>
<feature type="region of interest" description="Disordered" evidence="1">
    <location>
        <begin position="1"/>
        <end position="71"/>
    </location>
</feature>
<feature type="compositionally biased region" description="Polar residues" evidence="1">
    <location>
        <begin position="1"/>
        <end position="11"/>
    </location>
</feature>
<keyword evidence="2" id="KW-0238">DNA-binding</keyword>
<dbReference type="Proteomes" id="UP001151760">
    <property type="component" value="Unassembled WGS sequence"/>
</dbReference>
<reference evidence="2" key="2">
    <citation type="submission" date="2022-01" db="EMBL/GenBank/DDBJ databases">
        <authorList>
            <person name="Yamashiro T."/>
            <person name="Shiraishi A."/>
            <person name="Satake H."/>
            <person name="Nakayama K."/>
        </authorList>
    </citation>
    <scope>NUCLEOTIDE SEQUENCE</scope>
</reference>
<sequence length="484" mass="55169">MQAIRQSQRLSKSNKEKNFGVSVLNRESSSTGGQSEQKNNKKRSHSSSLAKSMEQPKKSKLSYAPAKSMEQLKKSKLSYAPAKSMEQLKKSKLSYAPDCDFEANRGSKSKTGLDFARKNGSNTLHLSSNMVCMNSNNATRSALKSPLKRNNGKNVSTFESSPQAPKMKERIITPIKDINPMIANMAIRGRCISVWHSHKLNEIHDPYSLDCVFQDEEKISFYKGTEVTRIDQIDDNIIVFVNEPFLRILDTNNDYHDHDCVDVIGTVVSIGDIVPINGYGCSKVRRTVVIEDTQSLRLECTFWDKWALMWNEYAEKLDEVGHLDFVLMLGKIKYWNNKPAIHNALFGTRIYINKDITPLQSFRKSYEANSGYNASEFKIEIHNPDIHVVTPAEFMQGCLRKMVGMIRDIEPNHGETYAVVSRFKIIVRIFDESGSAQVVLFDNNVYKMTKLSAWQIMEEQGMDADLVNLHGEHLCYLLRRRMVL</sequence>
<evidence type="ECO:0000313" key="2">
    <source>
        <dbReference type="EMBL" id="GJT93150.1"/>
    </source>
</evidence>
<proteinExistence type="predicted"/>
<comment type="caution">
    <text evidence="2">The sequence shown here is derived from an EMBL/GenBank/DDBJ whole genome shotgun (WGS) entry which is preliminary data.</text>
</comment>
<feature type="compositionally biased region" description="Polar residues" evidence="1">
    <location>
        <begin position="25"/>
        <end position="37"/>
    </location>
</feature>
<feature type="region of interest" description="Disordered" evidence="1">
    <location>
        <begin position="144"/>
        <end position="163"/>
    </location>
</feature>
<protein>
    <submittedName>
        <fullName evidence="2">Replication protein A 70 kDa DNA-binding subunit B</fullName>
    </submittedName>
</protein>
<dbReference type="CDD" id="cd04481">
    <property type="entry name" value="RPA1_DBD_B_like"/>
    <property type="match status" value="1"/>
</dbReference>